<sequence>MNIARFYLLEQWRNKWTVIGNIMAPMIFLVFALVLRNTIENKETADLIIKSQFMPFSILILIFSLALSLNVLLLSEKKEDGTFLLLKRTDLKLNNYFMGVAVGIFIIFNIFLVFFMACYDLLVGIDLNSLIMIWAFSNVTLLCLYPASYVLASFFKKSKKVVAFLTPITLLLMFSITMPSMLAMTQGQNPQMYYKFLFWNPMMIMNDITLFELDMIGSTWLPTYQYLLILVGLCAVLWFAALKTFKIADANERA</sequence>
<name>A0ACC6P9B1_9BACL</name>
<protein>
    <submittedName>
        <fullName evidence="1">ABC transporter permease</fullName>
    </submittedName>
</protein>
<dbReference type="Proteomes" id="UP001380953">
    <property type="component" value="Unassembled WGS sequence"/>
</dbReference>
<proteinExistence type="predicted"/>
<evidence type="ECO:0000313" key="1">
    <source>
        <dbReference type="EMBL" id="MEJ8303511.1"/>
    </source>
</evidence>
<reference evidence="1" key="1">
    <citation type="submission" date="2024-03" db="EMBL/GenBank/DDBJ databases">
        <title>Whole genome sequecning of epiphytes from Marcgravia umbellata leaves.</title>
        <authorList>
            <person name="Kumar G."/>
            <person name="Savka M.A."/>
        </authorList>
    </citation>
    <scope>NUCLEOTIDE SEQUENCE</scope>
    <source>
        <strain evidence="1">RIT_BL5</strain>
    </source>
</reference>
<gene>
    <name evidence="1" type="ORF">WKI47_06220</name>
</gene>
<accession>A0ACC6P9B1</accession>
<organism evidence="1 2">
    <name type="scientific">Saccharibacillus sacchari</name>
    <dbReference type="NCBI Taxonomy" id="456493"/>
    <lineage>
        <taxon>Bacteria</taxon>
        <taxon>Bacillati</taxon>
        <taxon>Bacillota</taxon>
        <taxon>Bacilli</taxon>
        <taxon>Bacillales</taxon>
        <taxon>Paenibacillaceae</taxon>
        <taxon>Saccharibacillus</taxon>
    </lineage>
</organism>
<dbReference type="EMBL" id="JBBKAR010000018">
    <property type="protein sequence ID" value="MEJ8303511.1"/>
    <property type="molecule type" value="Genomic_DNA"/>
</dbReference>
<comment type="caution">
    <text evidence="1">The sequence shown here is derived from an EMBL/GenBank/DDBJ whole genome shotgun (WGS) entry which is preliminary data.</text>
</comment>
<evidence type="ECO:0000313" key="2">
    <source>
        <dbReference type="Proteomes" id="UP001380953"/>
    </source>
</evidence>
<keyword evidence="2" id="KW-1185">Reference proteome</keyword>